<dbReference type="AlphaFoldDB" id="A0A392UK43"/>
<evidence type="ECO:0000256" key="1">
    <source>
        <dbReference type="SAM" id="MobiDB-lite"/>
    </source>
</evidence>
<keyword evidence="3" id="KW-1185">Reference proteome</keyword>
<sequence length="79" mass="8516">RGTRSNTGRALLQGGSVQNPSTGSDAVAQEDVEVPAENIEVPRPVCCKKAKKGKVSPPTFWDMDFDSLGFVEEQFGKYG</sequence>
<evidence type="ECO:0000313" key="3">
    <source>
        <dbReference type="Proteomes" id="UP000265520"/>
    </source>
</evidence>
<proteinExistence type="predicted"/>
<feature type="region of interest" description="Disordered" evidence="1">
    <location>
        <begin position="1"/>
        <end position="28"/>
    </location>
</feature>
<reference evidence="2 3" key="1">
    <citation type="journal article" date="2018" name="Front. Plant Sci.">
        <title>Red Clover (Trifolium pratense) and Zigzag Clover (T. medium) - A Picture of Genomic Similarities and Differences.</title>
        <authorList>
            <person name="Dluhosova J."/>
            <person name="Istvanek J."/>
            <person name="Nedelnik J."/>
            <person name="Repkova J."/>
        </authorList>
    </citation>
    <scope>NUCLEOTIDE SEQUENCE [LARGE SCALE GENOMIC DNA]</scope>
    <source>
        <strain evidence="3">cv. 10/8</strain>
        <tissue evidence="2">Leaf</tissue>
    </source>
</reference>
<dbReference type="Proteomes" id="UP000265520">
    <property type="component" value="Unassembled WGS sequence"/>
</dbReference>
<feature type="non-terminal residue" evidence="2">
    <location>
        <position position="1"/>
    </location>
</feature>
<protein>
    <submittedName>
        <fullName evidence="2">Uncharacterized protein</fullName>
    </submittedName>
</protein>
<accession>A0A392UK43</accession>
<organism evidence="2 3">
    <name type="scientific">Trifolium medium</name>
    <dbReference type="NCBI Taxonomy" id="97028"/>
    <lineage>
        <taxon>Eukaryota</taxon>
        <taxon>Viridiplantae</taxon>
        <taxon>Streptophyta</taxon>
        <taxon>Embryophyta</taxon>
        <taxon>Tracheophyta</taxon>
        <taxon>Spermatophyta</taxon>
        <taxon>Magnoliopsida</taxon>
        <taxon>eudicotyledons</taxon>
        <taxon>Gunneridae</taxon>
        <taxon>Pentapetalae</taxon>
        <taxon>rosids</taxon>
        <taxon>fabids</taxon>
        <taxon>Fabales</taxon>
        <taxon>Fabaceae</taxon>
        <taxon>Papilionoideae</taxon>
        <taxon>50 kb inversion clade</taxon>
        <taxon>NPAAA clade</taxon>
        <taxon>Hologalegina</taxon>
        <taxon>IRL clade</taxon>
        <taxon>Trifolieae</taxon>
        <taxon>Trifolium</taxon>
    </lineage>
</organism>
<feature type="non-terminal residue" evidence="2">
    <location>
        <position position="79"/>
    </location>
</feature>
<evidence type="ECO:0000313" key="2">
    <source>
        <dbReference type="EMBL" id="MCI72750.1"/>
    </source>
</evidence>
<name>A0A392UK43_9FABA</name>
<comment type="caution">
    <text evidence="2">The sequence shown here is derived from an EMBL/GenBank/DDBJ whole genome shotgun (WGS) entry which is preliminary data.</text>
</comment>
<dbReference type="EMBL" id="LXQA010824627">
    <property type="protein sequence ID" value="MCI72750.1"/>
    <property type="molecule type" value="Genomic_DNA"/>
</dbReference>
<feature type="compositionally biased region" description="Polar residues" evidence="1">
    <location>
        <begin position="15"/>
        <end position="24"/>
    </location>
</feature>